<organism evidence="2">
    <name type="scientific">Euphorbia caput-medusae latent virus</name>
    <dbReference type="NCBI Taxonomy" id="1853865"/>
    <lineage>
        <taxon>Viruses</taxon>
        <taxon>Monodnaviria</taxon>
        <taxon>Shotokuvirae</taxon>
        <taxon>Cressdnaviricota</taxon>
        <taxon>Repensiviricetes</taxon>
        <taxon>Geplafuvirales</taxon>
        <taxon>Geminiviridae</taxon>
        <taxon>Capulavirus</taxon>
        <taxon>Capulavirus euphorbiae</taxon>
    </lineage>
</organism>
<feature type="compositionally biased region" description="Polar residues" evidence="1">
    <location>
        <begin position="124"/>
        <end position="134"/>
    </location>
</feature>
<proteinExistence type="predicted"/>
<name>A0A166V3B4_9GEMI</name>
<evidence type="ECO:0000256" key="1">
    <source>
        <dbReference type="SAM" id="MobiDB-lite"/>
    </source>
</evidence>
<protein>
    <submittedName>
        <fullName evidence="2">V3</fullName>
    </submittedName>
</protein>
<dbReference type="EMBL" id="KT214377">
    <property type="protein sequence ID" value="ANA76300.1"/>
    <property type="molecule type" value="Genomic_DNA"/>
</dbReference>
<feature type="region of interest" description="Disordered" evidence="1">
    <location>
        <begin position="103"/>
        <end position="134"/>
    </location>
</feature>
<sequence>MEKRFYFSEELPNTYGKLQGFCTEYFLGQMIEKAQELGLFIEAHRYQRLRANFRQSQRRKDKWPIKVAQFNQDLTAIINSGRLFGMEAQKYLDYKSQVENGDYKIGTELPGPGPNLGPKEEKVSSISDYNNWAD</sequence>
<evidence type="ECO:0000313" key="2">
    <source>
        <dbReference type="EMBL" id="ANA76300.1"/>
    </source>
</evidence>
<accession>A0A166V3B4</accession>
<reference evidence="2" key="1">
    <citation type="journal article" date="2016" name="Virology">
        <title>Molecular characterization and prevalence of two capulaviruses: Alfalfa leaf curl virus from France and Euphorbia caput-medusae latent virus from South Africa.</title>
        <authorList>
            <person name="Bernardo P."/>
            <person name="Muhire B."/>
            <person name="Francois S."/>
            <person name="Deshoux M."/>
            <person name="Hartnady P."/>
            <person name="Farkas K."/>
            <person name="Kraberger S."/>
            <person name="Filloux D."/>
            <person name="Fernandez E."/>
            <person name="Galzi S."/>
            <person name="Ferdinand R."/>
            <person name="Granier M."/>
            <person name="Marais A."/>
            <person name="Monge Blasco P."/>
            <person name="Candresse T."/>
            <person name="Escriu F."/>
            <person name="Varsani A."/>
            <person name="Harkins G.W."/>
            <person name="Martin D.P."/>
            <person name="Roumagnac P."/>
        </authorList>
    </citation>
    <scope>NUCLEOTIDE SEQUENCE</scope>
    <source>
        <strain evidence="2">DAR12_CM26</strain>
    </source>
</reference>